<dbReference type="PANTHER" id="PTHR31836">
    <property type="match status" value="1"/>
</dbReference>
<reference evidence="4" key="1">
    <citation type="journal article" date="2020" name="Stud. Mycol.">
        <title>101 Dothideomycetes genomes: a test case for predicting lifestyles and emergence of pathogens.</title>
        <authorList>
            <person name="Haridas S."/>
            <person name="Albert R."/>
            <person name="Binder M."/>
            <person name="Bloem J."/>
            <person name="Labutti K."/>
            <person name="Salamov A."/>
            <person name="Andreopoulos B."/>
            <person name="Baker S."/>
            <person name="Barry K."/>
            <person name="Bills G."/>
            <person name="Bluhm B."/>
            <person name="Cannon C."/>
            <person name="Castanera R."/>
            <person name="Culley D."/>
            <person name="Daum C."/>
            <person name="Ezra D."/>
            <person name="Gonzalez J."/>
            <person name="Henrissat B."/>
            <person name="Kuo A."/>
            <person name="Liang C."/>
            <person name="Lipzen A."/>
            <person name="Lutzoni F."/>
            <person name="Magnuson J."/>
            <person name="Mondo S."/>
            <person name="Nolan M."/>
            <person name="Ohm R."/>
            <person name="Pangilinan J."/>
            <person name="Park H.-J."/>
            <person name="Ramirez L."/>
            <person name="Alfaro M."/>
            <person name="Sun H."/>
            <person name="Tritt A."/>
            <person name="Yoshinaga Y."/>
            <person name="Zwiers L.-H."/>
            <person name="Turgeon B."/>
            <person name="Goodwin S."/>
            <person name="Spatafora J."/>
            <person name="Crous P."/>
            <person name="Grigoriev I."/>
        </authorList>
    </citation>
    <scope>NUCLEOTIDE SEQUENCE</scope>
    <source>
        <strain evidence="4">CBS 269.34</strain>
    </source>
</reference>
<dbReference type="EMBL" id="MU004199">
    <property type="protein sequence ID" value="KAF2489335.1"/>
    <property type="molecule type" value="Genomic_DNA"/>
</dbReference>
<name>A0A6A6QAE3_9PEZI</name>
<dbReference type="CDD" id="cd22191">
    <property type="entry name" value="DPBB_RlpA_EXP_N-like"/>
    <property type="match status" value="1"/>
</dbReference>
<dbReference type="AlphaFoldDB" id="A0A6A6QAE3"/>
<dbReference type="InterPro" id="IPR051477">
    <property type="entry name" value="Expansin_CellWall"/>
</dbReference>
<feature type="transmembrane region" description="Helical" evidence="3">
    <location>
        <begin position="76"/>
        <end position="99"/>
    </location>
</feature>
<evidence type="ECO:0000256" key="3">
    <source>
        <dbReference type="SAM" id="Phobius"/>
    </source>
</evidence>
<dbReference type="Gene3D" id="2.40.40.10">
    <property type="entry name" value="RlpA-like domain"/>
    <property type="match status" value="1"/>
</dbReference>
<keyword evidence="3" id="KW-0812">Transmembrane</keyword>
<keyword evidence="5" id="KW-1185">Reference proteome</keyword>
<dbReference type="OrthoDB" id="623670at2759"/>
<evidence type="ECO:0000313" key="5">
    <source>
        <dbReference type="Proteomes" id="UP000799750"/>
    </source>
</evidence>
<protein>
    <recommendedName>
        <fullName evidence="6">RlpA-like protein double-psi beta-barrel domain-containing protein</fullName>
    </recommendedName>
</protein>
<evidence type="ECO:0008006" key="6">
    <source>
        <dbReference type="Google" id="ProtNLM"/>
    </source>
</evidence>
<gene>
    <name evidence="4" type="ORF">BU16DRAFT_472429</name>
</gene>
<dbReference type="InterPro" id="IPR036908">
    <property type="entry name" value="RlpA-like_sf"/>
</dbReference>
<keyword evidence="3" id="KW-1133">Transmembrane helix</keyword>
<proteinExistence type="predicted"/>
<feature type="region of interest" description="Disordered" evidence="2">
    <location>
        <begin position="1"/>
        <end position="36"/>
    </location>
</feature>
<keyword evidence="1" id="KW-0732">Signal</keyword>
<organism evidence="4 5">
    <name type="scientific">Lophium mytilinum</name>
    <dbReference type="NCBI Taxonomy" id="390894"/>
    <lineage>
        <taxon>Eukaryota</taxon>
        <taxon>Fungi</taxon>
        <taxon>Dikarya</taxon>
        <taxon>Ascomycota</taxon>
        <taxon>Pezizomycotina</taxon>
        <taxon>Dothideomycetes</taxon>
        <taxon>Pleosporomycetidae</taxon>
        <taxon>Mytilinidiales</taxon>
        <taxon>Mytilinidiaceae</taxon>
        <taxon>Lophium</taxon>
    </lineage>
</organism>
<sequence>MSTEELKSTPQVPRKELPPTYQRNGPAPEWEAPLETGRKTTNIKLGAFAGASTTLTDRFNRLLPPHKKYLGRSRRVFLICLGVLVLALLALIIGLAVGLGHKKQHRNLPLPNGAETYTGDLTYYGPGLGACGIDSNDNSAIVSISHYVFDAAQKGSNPNANPLCFRKIRAQRQYKGGLQSVDLTVVDRCTGCEPKDLDASPAMFAKLADPDQGRVTVTWAWL</sequence>
<keyword evidence="3" id="KW-0472">Membrane</keyword>
<dbReference type="SUPFAM" id="SSF50685">
    <property type="entry name" value="Barwin-like endoglucanases"/>
    <property type="match status" value="1"/>
</dbReference>
<dbReference type="Proteomes" id="UP000799750">
    <property type="component" value="Unassembled WGS sequence"/>
</dbReference>
<accession>A0A6A6QAE3</accession>
<evidence type="ECO:0000256" key="2">
    <source>
        <dbReference type="SAM" id="MobiDB-lite"/>
    </source>
</evidence>
<feature type="compositionally biased region" description="Basic and acidic residues" evidence="2">
    <location>
        <begin position="1"/>
        <end position="17"/>
    </location>
</feature>
<evidence type="ECO:0000256" key="1">
    <source>
        <dbReference type="ARBA" id="ARBA00022729"/>
    </source>
</evidence>
<dbReference type="PANTHER" id="PTHR31836:SF27">
    <property type="entry name" value="RLPA-LIKE PROTEIN DOUBLE-PSI BETA-BARREL DOMAIN-CONTAINING PROTEIN"/>
    <property type="match status" value="1"/>
</dbReference>
<evidence type="ECO:0000313" key="4">
    <source>
        <dbReference type="EMBL" id="KAF2489335.1"/>
    </source>
</evidence>